<dbReference type="PROSITE" id="PS50262">
    <property type="entry name" value="G_PROTEIN_RECEP_F1_2"/>
    <property type="match status" value="1"/>
</dbReference>
<comment type="subcellular location">
    <subcellularLocation>
        <location evidence="1">Membrane</location>
    </subcellularLocation>
</comment>
<dbReference type="GO" id="GO:0016020">
    <property type="term" value="C:membrane"/>
    <property type="evidence" value="ECO:0007669"/>
    <property type="project" value="UniProtKB-SubCell"/>
</dbReference>
<feature type="domain" description="G-protein coupled receptors family 1 profile" evidence="6">
    <location>
        <begin position="43"/>
        <end position="313"/>
    </location>
</feature>
<dbReference type="CDD" id="cd14978">
    <property type="entry name" value="7tmA_FMRFamide_R-like"/>
    <property type="match status" value="1"/>
</dbReference>
<comment type="caution">
    <text evidence="7">The sequence shown here is derived from an EMBL/GenBank/DDBJ whole genome shotgun (WGS) entry which is preliminary data.</text>
</comment>
<evidence type="ECO:0000313" key="7">
    <source>
        <dbReference type="EMBL" id="KAK2159896.1"/>
    </source>
</evidence>
<dbReference type="Pfam" id="PF00001">
    <property type="entry name" value="7tm_1"/>
    <property type="match status" value="1"/>
</dbReference>
<dbReference type="AlphaFoldDB" id="A0AAD9N9E3"/>
<evidence type="ECO:0000259" key="6">
    <source>
        <dbReference type="PROSITE" id="PS50262"/>
    </source>
</evidence>
<evidence type="ECO:0000256" key="3">
    <source>
        <dbReference type="ARBA" id="ARBA00022989"/>
    </source>
</evidence>
<evidence type="ECO:0000256" key="5">
    <source>
        <dbReference type="SAM" id="Phobius"/>
    </source>
</evidence>
<protein>
    <recommendedName>
        <fullName evidence="6">G-protein coupled receptors family 1 profile domain-containing protein</fullName>
    </recommendedName>
</protein>
<evidence type="ECO:0000256" key="2">
    <source>
        <dbReference type="ARBA" id="ARBA00022692"/>
    </source>
</evidence>
<dbReference type="SUPFAM" id="SSF81321">
    <property type="entry name" value="Family A G protein-coupled receptor-like"/>
    <property type="match status" value="1"/>
</dbReference>
<evidence type="ECO:0000256" key="4">
    <source>
        <dbReference type="ARBA" id="ARBA00023136"/>
    </source>
</evidence>
<dbReference type="InterPro" id="IPR052954">
    <property type="entry name" value="GPCR-Ligand_Int"/>
</dbReference>
<proteinExistence type="predicted"/>
<dbReference type="GO" id="GO:0004930">
    <property type="term" value="F:G protein-coupled receptor activity"/>
    <property type="evidence" value="ECO:0007669"/>
    <property type="project" value="InterPro"/>
</dbReference>
<keyword evidence="4 5" id="KW-0472">Membrane</keyword>
<dbReference type="Proteomes" id="UP001209878">
    <property type="component" value="Unassembled WGS sequence"/>
</dbReference>
<evidence type="ECO:0000256" key="1">
    <source>
        <dbReference type="ARBA" id="ARBA00004370"/>
    </source>
</evidence>
<feature type="transmembrane region" description="Helical" evidence="5">
    <location>
        <begin position="63"/>
        <end position="90"/>
    </location>
</feature>
<dbReference type="Gene3D" id="1.20.1070.10">
    <property type="entry name" value="Rhodopsin 7-helix transmembrane proteins"/>
    <property type="match status" value="1"/>
</dbReference>
<keyword evidence="2 5" id="KW-0812">Transmembrane</keyword>
<feature type="transmembrane region" description="Helical" evidence="5">
    <location>
        <begin position="208"/>
        <end position="230"/>
    </location>
</feature>
<dbReference type="InterPro" id="IPR017452">
    <property type="entry name" value="GPCR_Rhodpsn_7TM"/>
</dbReference>
<dbReference type="PANTHER" id="PTHR46641">
    <property type="entry name" value="FMRFAMIDE RECEPTOR-RELATED"/>
    <property type="match status" value="1"/>
</dbReference>
<feature type="transmembrane region" description="Helical" evidence="5">
    <location>
        <begin position="26"/>
        <end position="51"/>
    </location>
</feature>
<accession>A0AAD9N9E3</accession>
<dbReference type="InterPro" id="IPR000276">
    <property type="entry name" value="GPCR_Rhodpsn"/>
</dbReference>
<dbReference type="PRINTS" id="PR00237">
    <property type="entry name" value="GPCRRHODOPSN"/>
</dbReference>
<reference evidence="7" key="1">
    <citation type="journal article" date="2023" name="Mol. Biol. Evol.">
        <title>Third-Generation Sequencing Reveals the Adaptive Role of the Epigenome in Three Deep-Sea Polychaetes.</title>
        <authorList>
            <person name="Perez M."/>
            <person name="Aroh O."/>
            <person name="Sun Y."/>
            <person name="Lan Y."/>
            <person name="Juniper S.K."/>
            <person name="Young C.R."/>
            <person name="Angers B."/>
            <person name="Qian P.Y."/>
        </authorList>
    </citation>
    <scope>NUCLEOTIDE SEQUENCE</scope>
    <source>
        <strain evidence="7">R07B-5</strain>
    </source>
</reference>
<gene>
    <name evidence="7" type="ORF">NP493_1681g00025</name>
</gene>
<dbReference type="EMBL" id="JAODUO010001682">
    <property type="protein sequence ID" value="KAK2159896.1"/>
    <property type="molecule type" value="Genomic_DNA"/>
</dbReference>
<keyword evidence="3 5" id="KW-1133">Transmembrane helix</keyword>
<feature type="transmembrane region" description="Helical" evidence="5">
    <location>
        <begin position="292"/>
        <end position="316"/>
    </location>
</feature>
<sequence length="348" mass="38724">MIVCDNVTGTDAARYNVTSDCALFDFFIYTVASGSLCAFGLVGNAVSFTVLWRDRAGGGATSFLLRAMAVADSLVLVAAVPLYVLSPLALAQMPGASSTYIGIYYAAMPYLWPCYLIPYTGTIFLTVLVSLQRYFAVCRPYSSVGSCNKRQMRIHVAAIVVFAVVYNIPRFFEYTHFEYCVGLNQSRNAFGISAFGSNQTYRIVYTNVMYIVVMHGGPLLCLGFLNVKLIKALKERQRKRAEMGKGGYQQDITFVLIGVICVFMFCQTPTMVDHLLWTFVDDSLRQCGHWHYYYTAVGDFLGILNSSLNFVVYVLASRRFRQNLVSSCGGPYKPVALRMDERTQANAG</sequence>
<feature type="transmembrane region" description="Helical" evidence="5">
    <location>
        <begin position="110"/>
        <end position="131"/>
    </location>
</feature>
<feature type="transmembrane region" description="Helical" evidence="5">
    <location>
        <begin position="251"/>
        <end position="272"/>
    </location>
</feature>
<evidence type="ECO:0000313" key="8">
    <source>
        <dbReference type="Proteomes" id="UP001209878"/>
    </source>
</evidence>
<dbReference type="PANTHER" id="PTHR46641:SF2">
    <property type="entry name" value="FMRFAMIDE RECEPTOR"/>
    <property type="match status" value="1"/>
</dbReference>
<organism evidence="7 8">
    <name type="scientific">Ridgeia piscesae</name>
    <name type="common">Tubeworm</name>
    <dbReference type="NCBI Taxonomy" id="27915"/>
    <lineage>
        <taxon>Eukaryota</taxon>
        <taxon>Metazoa</taxon>
        <taxon>Spiralia</taxon>
        <taxon>Lophotrochozoa</taxon>
        <taxon>Annelida</taxon>
        <taxon>Polychaeta</taxon>
        <taxon>Sedentaria</taxon>
        <taxon>Canalipalpata</taxon>
        <taxon>Sabellida</taxon>
        <taxon>Siboglinidae</taxon>
        <taxon>Ridgeia</taxon>
    </lineage>
</organism>
<name>A0AAD9N9E3_RIDPI</name>
<keyword evidence="8" id="KW-1185">Reference proteome</keyword>
<feature type="transmembrane region" description="Helical" evidence="5">
    <location>
        <begin position="152"/>
        <end position="169"/>
    </location>
</feature>